<dbReference type="NCBIfam" id="NF000355">
    <property type="entry name" value="ribo_prot_ABC_F"/>
    <property type="match status" value="1"/>
</dbReference>
<gene>
    <name evidence="4" type="ORF">LRLP16767_LR3C6_01765</name>
</gene>
<dbReference type="GO" id="GO:0005524">
    <property type="term" value="F:ATP binding"/>
    <property type="evidence" value="ECO:0007669"/>
    <property type="project" value="UniProtKB-KW"/>
</dbReference>
<dbReference type="InterPro" id="IPR051309">
    <property type="entry name" value="ABCF_ATPase"/>
</dbReference>
<dbReference type="GO" id="GO:0016887">
    <property type="term" value="F:ATP hydrolysis activity"/>
    <property type="evidence" value="ECO:0007669"/>
    <property type="project" value="InterPro"/>
</dbReference>
<dbReference type="EMBL" id="LN887490">
    <property type="protein sequence ID" value="CUR39798.1"/>
    <property type="molecule type" value="Genomic_DNA"/>
</dbReference>
<reference evidence="4" key="1">
    <citation type="submission" date="2015-10" db="EMBL/GenBank/DDBJ databases">
        <authorList>
            <person name="Gilbert D.G."/>
        </authorList>
    </citation>
    <scope>NUCLEOTIDE SEQUENCE</scope>
    <source>
        <strain evidence="4">3c6</strain>
    </source>
</reference>
<dbReference type="InterPro" id="IPR003593">
    <property type="entry name" value="AAA+_ATPase"/>
</dbReference>
<feature type="domain" description="ABC transporter" evidence="3">
    <location>
        <begin position="306"/>
        <end position="489"/>
    </location>
</feature>
<dbReference type="InterPro" id="IPR003439">
    <property type="entry name" value="ABC_transporter-like_ATP-bd"/>
</dbReference>
<evidence type="ECO:0000256" key="1">
    <source>
        <dbReference type="ARBA" id="ARBA00022741"/>
    </source>
</evidence>
<sequence>MEPITINNLTFAYPGQEPLFNHCDLNISSDWKLGLLGRNGRGKTTLLKILQKQLSFQESIQTNLKFNYYPLVIREPNDYTLNVLMRSGYQGEQWQIERELNLMATPTELLWQPFSSLSGGEQTHVMLATLFAQDGYFPLLDEPTNHLDQDGRKQIAQYLKAKKNGFIITSHDRDFLDKVIDHSLVIEQHQLVLTRGNYSDYFVHKEQRDSTAIKKNENLLKDIHHLKQTRQAKSQWAQQAENEKKNNSHADKGFIGAKATKMMKKATIMKGRLDTAIEERKGLLKEIENVVPLTINVLPTNHQLLLSINDLTLSYPTKQLCSNITATIEKNDQVLLCGNNGTGKSSIINAIIGTFSGKQSGDILFSSALKISTVRQDYSDNHGSLRSFASSSKINYDQFLNLLRKLGMERATFNVPIEEMSMGQQKKVELARSLAEPAHLYLWDEPLNYLDTYNQQQLIQLIQEKRPPMLIVEHDQNFIKQTATKKIEI</sequence>
<dbReference type="InterPro" id="IPR027417">
    <property type="entry name" value="P-loop_NTPase"/>
</dbReference>
<evidence type="ECO:0000256" key="2">
    <source>
        <dbReference type="ARBA" id="ARBA00022840"/>
    </source>
</evidence>
<organism evidence="4">
    <name type="scientific">Limosilactobacillus reuteri</name>
    <name type="common">Lactobacillus reuteri</name>
    <dbReference type="NCBI Taxonomy" id="1598"/>
    <lineage>
        <taxon>Bacteria</taxon>
        <taxon>Bacillati</taxon>
        <taxon>Bacillota</taxon>
        <taxon>Bacilli</taxon>
        <taxon>Lactobacillales</taxon>
        <taxon>Lactobacillaceae</taxon>
        <taxon>Limosilactobacillus</taxon>
    </lineage>
</organism>
<proteinExistence type="predicted"/>
<dbReference type="Gene3D" id="3.40.50.300">
    <property type="entry name" value="P-loop containing nucleotide triphosphate hydrolases"/>
    <property type="match status" value="2"/>
</dbReference>
<dbReference type="SUPFAM" id="SSF52540">
    <property type="entry name" value="P-loop containing nucleoside triphosphate hydrolases"/>
    <property type="match status" value="2"/>
</dbReference>
<accession>A0A0U5JRQ7</accession>
<dbReference type="PANTHER" id="PTHR42855">
    <property type="entry name" value="ABC TRANSPORTER ATP-BINDING SUBUNIT"/>
    <property type="match status" value="1"/>
</dbReference>
<keyword evidence="1" id="KW-0547">Nucleotide-binding</keyword>
<dbReference type="PANTHER" id="PTHR42855:SF2">
    <property type="entry name" value="DRUG RESISTANCE ABC TRANSPORTER,ATP-BINDING PROTEIN"/>
    <property type="match status" value="1"/>
</dbReference>
<feature type="domain" description="ABC transporter" evidence="3">
    <location>
        <begin position="4"/>
        <end position="213"/>
    </location>
</feature>
<evidence type="ECO:0000259" key="3">
    <source>
        <dbReference type="PROSITE" id="PS50893"/>
    </source>
</evidence>
<dbReference type="Pfam" id="PF00005">
    <property type="entry name" value="ABC_tran"/>
    <property type="match status" value="2"/>
</dbReference>
<dbReference type="AlphaFoldDB" id="A0A0U5JRQ7"/>
<protein>
    <submittedName>
        <fullName evidence="4">COG0488: ATPase components of ABC transporters with duplicated ATPase domains</fullName>
    </submittedName>
</protein>
<evidence type="ECO:0000313" key="4">
    <source>
        <dbReference type="EMBL" id="CUR39798.1"/>
    </source>
</evidence>
<name>A0A0U5JRQ7_LIMRT</name>
<dbReference type="PROSITE" id="PS50893">
    <property type="entry name" value="ABC_TRANSPORTER_2"/>
    <property type="match status" value="2"/>
</dbReference>
<dbReference type="SMART" id="SM00382">
    <property type="entry name" value="AAA"/>
    <property type="match status" value="2"/>
</dbReference>
<dbReference type="CDD" id="cd03221">
    <property type="entry name" value="ABCF_EF-3"/>
    <property type="match status" value="1"/>
</dbReference>
<keyword evidence="2" id="KW-0067">ATP-binding</keyword>